<evidence type="ECO:0000313" key="2">
    <source>
        <dbReference type="EMBL" id="VUC23996.1"/>
    </source>
</evidence>
<evidence type="ECO:0000256" key="1">
    <source>
        <dbReference type="SAM" id="SignalP"/>
    </source>
</evidence>
<evidence type="ECO:0000313" key="3">
    <source>
        <dbReference type="Proteomes" id="UP000766486"/>
    </source>
</evidence>
<proteinExistence type="predicted"/>
<gene>
    <name evidence="2" type="ORF">CLO192961_LOCUS130634</name>
</gene>
<name>A0ABY6TYY9_BIOOC</name>
<accession>A0ABY6TYY9</accession>
<sequence length="244" mass="27857">MTHFLFLSYSASFRFINCFLLAMSPRAVIGSRCRSNCIAVPFRSFTQAFPQPEPNAATKRASWAGCYLRIVFKDTYNLSHSSYEDVAWESRLFRIHAPHISWQMLSQNYFTLAFISSLSSSEPLCCDGASTRPKLSPSNFTYSHFELTRITQPLEARIPTRRIGLFGSRFSTRIILGQAPINTWIDHDTTAWFGRNLGLFPTSLNYLTSLPKNSFATVKFLSSTIYSTDFPLLRNLIHMEVMET</sequence>
<dbReference type="EMBL" id="CABFNS010000714">
    <property type="protein sequence ID" value="VUC23996.1"/>
    <property type="molecule type" value="Genomic_DNA"/>
</dbReference>
<evidence type="ECO:0008006" key="4">
    <source>
        <dbReference type="Google" id="ProtNLM"/>
    </source>
</evidence>
<keyword evidence="1" id="KW-0732">Signal</keyword>
<feature type="chain" id="PRO_5046722491" description="Secreted protein" evidence="1">
    <location>
        <begin position="31"/>
        <end position="244"/>
    </location>
</feature>
<organism evidence="2 3">
    <name type="scientific">Bionectria ochroleuca</name>
    <name type="common">Gliocladium roseum</name>
    <dbReference type="NCBI Taxonomy" id="29856"/>
    <lineage>
        <taxon>Eukaryota</taxon>
        <taxon>Fungi</taxon>
        <taxon>Dikarya</taxon>
        <taxon>Ascomycota</taxon>
        <taxon>Pezizomycotina</taxon>
        <taxon>Sordariomycetes</taxon>
        <taxon>Hypocreomycetidae</taxon>
        <taxon>Hypocreales</taxon>
        <taxon>Bionectriaceae</taxon>
        <taxon>Clonostachys</taxon>
    </lineage>
</organism>
<protein>
    <recommendedName>
        <fullName evidence="4">Secreted protein</fullName>
    </recommendedName>
</protein>
<feature type="signal peptide" evidence="1">
    <location>
        <begin position="1"/>
        <end position="30"/>
    </location>
</feature>
<reference evidence="2 3" key="1">
    <citation type="submission" date="2019-06" db="EMBL/GenBank/DDBJ databases">
        <authorList>
            <person name="Broberg M."/>
        </authorList>
    </citation>
    <scope>NUCLEOTIDE SEQUENCE [LARGE SCALE GENOMIC DNA]</scope>
</reference>
<dbReference type="Proteomes" id="UP000766486">
    <property type="component" value="Unassembled WGS sequence"/>
</dbReference>
<comment type="caution">
    <text evidence="2">The sequence shown here is derived from an EMBL/GenBank/DDBJ whole genome shotgun (WGS) entry which is preliminary data.</text>
</comment>
<keyword evidence="3" id="KW-1185">Reference proteome</keyword>